<evidence type="ECO:0000256" key="6">
    <source>
        <dbReference type="ARBA" id="ARBA00022692"/>
    </source>
</evidence>
<keyword evidence="4" id="KW-1003">Cell membrane</keyword>
<dbReference type="Pfam" id="PF03544">
    <property type="entry name" value="TonB_C"/>
    <property type="match status" value="1"/>
</dbReference>
<evidence type="ECO:0000256" key="4">
    <source>
        <dbReference type="ARBA" id="ARBA00022475"/>
    </source>
</evidence>
<name>A0ABS6MG12_9GAMM</name>
<dbReference type="PANTHER" id="PTHR33446">
    <property type="entry name" value="PROTEIN TONB-RELATED"/>
    <property type="match status" value="1"/>
</dbReference>
<sequence>MQTINYSTPFHTVSRLFSSLLLAALVTFSLFSIMYLLIKPPLAQRPPQVTLPVVELFKSPDDPPVIVKTIPQPPPAVMPPEQAPRTPVDVTHVDLPGPEFTIAPPAIKTDLTRFGSNRDQSATPVVRVEPRFPVEALRDGISGWVKLRFSIDESGSVTDVEVLQAEPRGVFDREAARALRRWKYQPQVVDGRAIRQTNLQVVLDFNVDAD</sequence>
<comment type="subcellular location">
    <subcellularLocation>
        <location evidence="1">Cell inner membrane</location>
        <topology evidence="1">Single-pass membrane protein</topology>
        <orientation evidence="1">Periplasmic side</orientation>
    </subcellularLocation>
</comment>
<dbReference type="InterPro" id="IPR006260">
    <property type="entry name" value="TonB/TolA_C"/>
</dbReference>
<dbReference type="RefSeq" id="WP_217666613.1">
    <property type="nucleotide sequence ID" value="NZ_JAHRID010000001.1"/>
</dbReference>
<organism evidence="12 13">
    <name type="scientific">Arsukibacterium indicum</name>
    <dbReference type="NCBI Taxonomy" id="2848612"/>
    <lineage>
        <taxon>Bacteria</taxon>
        <taxon>Pseudomonadati</taxon>
        <taxon>Pseudomonadota</taxon>
        <taxon>Gammaproteobacteria</taxon>
        <taxon>Chromatiales</taxon>
        <taxon>Chromatiaceae</taxon>
        <taxon>Arsukibacterium</taxon>
    </lineage>
</organism>
<dbReference type="InterPro" id="IPR051045">
    <property type="entry name" value="TonB-dependent_transducer"/>
</dbReference>
<evidence type="ECO:0000259" key="11">
    <source>
        <dbReference type="PROSITE" id="PS52015"/>
    </source>
</evidence>
<accession>A0ABS6MG12</accession>
<keyword evidence="3" id="KW-0813">Transport</keyword>
<gene>
    <name evidence="12" type="ORF">KQY15_01450</name>
</gene>
<comment type="similarity">
    <text evidence="2">Belongs to the TonB family.</text>
</comment>
<keyword evidence="8 10" id="KW-1133">Transmembrane helix</keyword>
<dbReference type="Proteomes" id="UP000704611">
    <property type="component" value="Unassembled WGS sequence"/>
</dbReference>
<evidence type="ECO:0000256" key="2">
    <source>
        <dbReference type="ARBA" id="ARBA00006555"/>
    </source>
</evidence>
<feature type="transmembrane region" description="Helical" evidence="10">
    <location>
        <begin position="16"/>
        <end position="38"/>
    </location>
</feature>
<evidence type="ECO:0000313" key="12">
    <source>
        <dbReference type="EMBL" id="MBV2127760.1"/>
    </source>
</evidence>
<feature type="domain" description="TonB C-terminal" evidence="11">
    <location>
        <begin position="117"/>
        <end position="210"/>
    </location>
</feature>
<dbReference type="NCBIfam" id="TIGR01352">
    <property type="entry name" value="tonB_Cterm"/>
    <property type="match status" value="1"/>
</dbReference>
<keyword evidence="5" id="KW-0997">Cell inner membrane</keyword>
<evidence type="ECO:0000256" key="3">
    <source>
        <dbReference type="ARBA" id="ARBA00022448"/>
    </source>
</evidence>
<reference evidence="12 13" key="1">
    <citation type="submission" date="2021-06" db="EMBL/GenBank/DDBJ databases">
        <title>Rheinheimera indica sp. nov., isolated from deep-sea sediment.</title>
        <authorList>
            <person name="Wang Z."/>
            <person name="Zhang X.-Y."/>
        </authorList>
    </citation>
    <scope>NUCLEOTIDE SEQUENCE [LARGE SCALE GENOMIC DNA]</scope>
    <source>
        <strain evidence="12 13">SM2107</strain>
    </source>
</reference>
<evidence type="ECO:0000313" key="13">
    <source>
        <dbReference type="Proteomes" id="UP000704611"/>
    </source>
</evidence>
<protein>
    <submittedName>
        <fullName evidence="12">TonB family protein</fullName>
    </submittedName>
</protein>
<evidence type="ECO:0000256" key="10">
    <source>
        <dbReference type="SAM" id="Phobius"/>
    </source>
</evidence>
<dbReference type="PANTHER" id="PTHR33446:SF14">
    <property type="entry name" value="PROTEIN TONB"/>
    <property type="match status" value="1"/>
</dbReference>
<keyword evidence="13" id="KW-1185">Reference proteome</keyword>
<evidence type="ECO:0000256" key="5">
    <source>
        <dbReference type="ARBA" id="ARBA00022519"/>
    </source>
</evidence>
<evidence type="ECO:0000256" key="9">
    <source>
        <dbReference type="ARBA" id="ARBA00023136"/>
    </source>
</evidence>
<keyword evidence="9 10" id="KW-0472">Membrane</keyword>
<dbReference type="PROSITE" id="PS52015">
    <property type="entry name" value="TONB_CTD"/>
    <property type="match status" value="1"/>
</dbReference>
<keyword evidence="7" id="KW-0653">Protein transport</keyword>
<proteinExistence type="inferred from homology"/>
<comment type="caution">
    <text evidence="12">The sequence shown here is derived from an EMBL/GenBank/DDBJ whole genome shotgun (WGS) entry which is preliminary data.</text>
</comment>
<dbReference type="InterPro" id="IPR037682">
    <property type="entry name" value="TonB_C"/>
</dbReference>
<evidence type="ECO:0000256" key="7">
    <source>
        <dbReference type="ARBA" id="ARBA00022927"/>
    </source>
</evidence>
<keyword evidence="6 10" id="KW-0812">Transmembrane</keyword>
<evidence type="ECO:0000256" key="8">
    <source>
        <dbReference type="ARBA" id="ARBA00022989"/>
    </source>
</evidence>
<evidence type="ECO:0000256" key="1">
    <source>
        <dbReference type="ARBA" id="ARBA00004383"/>
    </source>
</evidence>
<dbReference type="EMBL" id="JAHRID010000001">
    <property type="protein sequence ID" value="MBV2127760.1"/>
    <property type="molecule type" value="Genomic_DNA"/>
</dbReference>